<dbReference type="InterPro" id="IPR000719">
    <property type="entry name" value="Prot_kinase_dom"/>
</dbReference>
<dbReference type="PANTHER" id="PTHR24416:SF611">
    <property type="entry name" value="TYROSINE-PROTEIN KINASE TRANSMEMBRANE RECEPTOR ROR"/>
    <property type="match status" value="1"/>
</dbReference>
<dbReference type="InterPro" id="IPR050122">
    <property type="entry name" value="RTK"/>
</dbReference>
<evidence type="ECO:0000256" key="1">
    <source>
        <dbReference type="ARBA" id="ARBA00022840"/>
    </source>
</evidence>
<dbReference type="Pfam" id="PF07714">
    <property type="entry name" value="PK_Tyr_Ser-Thr"/>
    <property type="match status" value="1"/>
</dbReference>
<dbReference type="PROSITE" id="PS50011">
    <property type="entry name" value="PROTEIN_KINASE_DOM"/>
    <property type="match status" value="1"/>
</dbReference>
<feature type="domain" description="Protein kinase" evidence="2">
    <location>
        <begin position="1"/>
        <end position="215"/>
    </location>
</feature>
<organism>
    <name type="scientific">Branchiostoma floridae</name>
    <name type="common">Florida lancelet</name>
    <name type="synonym">Amphioxus</name>
    <dbReference type="NCBI Taxonomy" id="7739"/>
    <lineage>
        <taxon>Eukaryota</taxon>
        <taxon>Metazoa</taxon>
        <taxon>Chordata</taxon>
        <taxon>Cephalochordata</taxon>
        <taxon>Leptocardii</taxon>
        <taxon>Amphioxiformes</taxon>
        <taxon>Branchiostomatidae</taxon>
        <taxon>Branchiostoma</taxon>
    </lineage>
</organism>
<dbReference type="InterPro" id="IPR001245">
    <property type="entry name" value="Ser-Thr/Tyr_kinase_cat_dom"/>
</dbReference>
<dbReference type="Gene3D" id="1.10.510.10">
    <property type="entry name" value="Transferase(Phosphotransferase) domain 1"/>
    <property type="match status" value="1"/>
</dbReference>
<gene>
    <name evidence="3" type="ORF">BRAFLDRAFT_233406</name>
</gene>
<sequence>EEIRVLKRLKHPNIINLLDSSVKSPVHYVMDLMTHGNLLVYLRKHRSPVLPPQQLFDIAIQVIRALVYLQGDKTVHRYVIVIIMVMAKNVLVTLEDGELKCRLSGFCKARKAKESKPYAMPLRFLAPESLVAQWYSAKSDMWSFGVFLYELFTCGAVPYQEFNCMSTDDLLFRNMPLEKTPTCPDWMFQLIQKCRAYHNVDRPTLEDILQVLETQ</sequence>
<dbReference type="GO" id="GO:0005524">
    <property type="term" value="F:ATP binding"/>
    <property type="evidence" value="ECO:0007669"/>
    <property type="project" value="UniProtKB-KW"/>
</dbReference>
<dbReference type="PANTHER" id="PTHR24416">
    <property type="entry name" value="TYROSINE-PROTEIN KINASE RECEPTOR"/>
    <property type="match status" value="1"/>
</dbReference>
<name>C3ZML0_BRAFL</name>
<evidence type="ECO:0000259" key="2">
    <source>
        <dbReference type="PROSITE" id="PS50011"/>
    </source>
</evidence>
<dbReference type="GO" id="GO:0004672">
    <property type="term" value="F:protein kinase activity"/>
    <property type="evidence" value="ECO:0007669"/>
    <property type="project" value="InterPro"/>
</dbReference>
<protein>
    <recommendedName>
        <fullName evidence="2">Protein kinase domain-containing protein</fullName>
    </recommendedName>
</protein>
<dbReference type="STRING" id="7739.C3ZML0"/>
<dbReference type="PRINTS" id="PR00109">
    <property type="entry name" value="TYRKINASE"/>
</dbReference>
<accession>C3ZML0</accession>
<dbReference type="eggNOG" id="KOG4278">
    <property type="taxonomic scope" value="Eukaryota"/>
</dbReference>
<reference evidence="3" key="1">
    <citation type="journal article" date="2008" name="Nature">
        <title>The amphioxus genome and the evolution of the chordate karyotype.</title>
        <authorList>
            <consortium name="US DOE Joint Genome Institute (JGI-PGF)"/>
            <person name="Putnam N.H."/>
            <person name="Butts T."/>
            <person name="Ferrier D.E.K."/>
            <person name="Furlong R.F."/>
            <person name="Hellsten U."/>
            <person name="Kawashima T."/>
            <person name="Robinson-Rechavi M."/>
            <person name="Shoguchi E."/>
            <person name="Terry A."/>
            <person name="Yu J.-K."/>
            <person name="Benito-Gutierrez E.L."/>
            <person name="Dubchak I."/>
            <person name="Garcia-Fernandez J."/>
            <person name="Gibson-Brown J.J."/>
            <person name="Grigoriev I.V."/>
            <person name="Horton A.C."/>
            <person name="de Jong P.J."/>
            <person name="Jurka J."/>
            <person name="Kapitonov V.V."/>
            <person name="Kohara Y."/>
            <person name="Kuroki Y."/>
            <person name="Lindquist E."/>
            <person name="Lucas S."/>
            <person name="Osoegawa K."/>
            <person name="Pennacchio L.A."/>
            <person name="Salamov A.A."/>
            <person name="Satou Y."/>
            <person name="Sauka-Spengler T."/>
            <person name="Schmutz J."/>
            <person name="Shin-I T."/>
            <person name="Toyoda A."/>
            <person name="Bronner-Fraser M."/>
            <person name="Fujiyama A."/>
            <person name="Holland L.Z."/>
            <person name="Holland P.W.H."/>
            <person name="Satoh N."/>
            <person name="Rokhsar D.S."/>
        </authorList>
    </citation>
    <scope>NUCLEOTIDE SEQUENCE [LARGE SCALE GENOMIC DNA]</scope>
    <source>
        <strain evidence="3">S238N-H82</strain>
        <tissue evidence="3">Testes</tissue>
    </source>
</reference>
<dbReference type="InParanoid" id="C3ZML0"/>
<keyword evidence="1" id="KW-0547">Nucleotide-binding</keyword>
<evidence type="ECO:0000313" key="3">
    <source>
        <dbReference type="EMBL" id="EEN46220.1"/>
    </source>
</evidence>
<proteinExistence type="predicted"/>
<dbReference type="SUPFAM" id="SSF56112">
    <property type="entry name" value="Protein kinase-like (PK-like)"/>
    <property type="match status" value="1"/>
</dbReference>
<dbReference type="InterPro" id="IPR011009">
    <property type="entry name" value="Kinase-like_dom_sf"/>
</dbReference>
<dbReference type="AlphaFoldDB" id="C3ZML0"/>
<keyword evidence="1" id="KW-0067">ATP-binding</keyword>
<feature type="non-terminal residue" evidence="3">
    <location>
        <position position="1"/>
    </location>
</feature>
<dbReference type="EMBL" id="GG666646">
    <property type="protein sequence ID" value="EEN46220.1"/>
    <property type="molecule type" value="Genomic_DNA"/>
</dbReference>